<gene>
    <name evidence="2" type="ORF">N7450_007567</name>
</gene>
<name>A0AAD6DHX1_9EURO</name>
<comment type="caution">
    <text evidence="2">The sequence shown here is derived from an EMBL/GenBank/DDBJ whole genome shotgun (WGS) entry which is preliminary data.</text>
</comment>
<dbReference type="Proteomes" id="UP001216150">
    <property type="component" value="Unassembled WGS sequence"/>
</dbReference>
<protein>
    <submittedName>
        <fullName evidence="2">Uncharacterized protein</fullName>
    </submittedName>
</protein>
<organism evidence="2 3">
    <name type="scientific">Penicillium hetheringtonii</name>
    <dbReference type="NCBI Taxonomy" id="911720"/>
    <lineage>
        <taxon>Eukaryota</taxon>
        <taxon>Fungi</taxon>
        <taxon>Dikarya</taxon>
        <taxon>Ascomycota</taxon>
        <taxon>Pezizomycotina</taxon>
        <taxon>Eurotiomycetes</taxon>
        <taxon>Eurotiomycetidae</taxon>
        <taxon>Eurotiales</taxon>
        <taxon>Aspergillaceae</taxon>
        <taxon>Penicillium</taxon>
    </lineage>
</organism>
<feature type="region of interest" description="Disordered" evidence="1">
    <location>
        <begin position="1"/>
        <end position="21"/>
    </location>
</feature>
<keyword evidence="3" id="KW-1185">Reference proteome</keyword>
<proteinExistence type="predicted"/>
<dbReference type="EMBL" id="JAQJAC010000006">
    <property type="protein sequence ID" value="KAJ5581266.1"/>
    <property type="molecule type" value="Genomic_DNA"/>
</dbReference>
<feature type="compositionally biased region" description="Polar residues" evidence="1">
    <location>
        <begin position="223"/>
        <end position="238"/>
    </location>
</feature>
<accession>A0AAD6DHX1</accession>
<evidence type="ECO:0000313" key="2">
    <source>
        <dbReference type="EMBL" id="KAJ5581266.1"/>
    </source>
</evidence>
<evidence type="ECO:0000313" key="3">
    <source>
        <dbReference type="Proteomes" id="UP001216150"/>
    </source>
</evidence>
<evidence type="ECO:0000256" key="1">
    <source>
        <dbReference type="SAM" id="MobiDB-lite"/>
    </source>
</evidence>
<feature type="compositionally biased region" description="Polar residues" evidence="1">
    <location>
        <begin position="1"/>
        <end position="11"/>
    </location>
</feature>
<dbReference type="AlphaFoldDB" id="A0AAD6DHX1"/>
<feature type="region of interest" description="Disordered" evidence="1">
    <location>
        <begin position="217"/>
        <end position="238"/>
    </location>
</feature>
<reference evidence="2 3" key="1">
    <citation type="journal article" date="2023" name="IMA Fungus">
        <title>Comparative genomic study of the Penicillium genus elucidates a diverse pangenome and 15 lateral gene transfer events.</title>
        <authorList>
            <person name="Petersen C."/>
            <person name="Sorensen T."/>
            <person name="Nielsen M.R."/>
            <person name="Sondergaard T.E."/>
            <person name="Sorensen J.L."/>
            <person name="Fitzpatrick D.A."/>
            <person name="Frisvad J.C."/>
            <person name="Nielsen K.L."/>
        </authorList>
    </citation>
    <scope>NUCLEOTIDE SEQUENCE [LARGE SCALE GENOMIC DNA]</scope>
    <source>
        <strain evidence="2 3">IBT 29057</strain>
    </source>
</reference>
<sequence length="238" mass="27087">MPSHPTTTQARNLPENITRDLPSIPKLERNGDFSIWAARVEEILKQRSLSSLITTVPRPEISDSDYKKWHTWSATIRSWLFSQMSNDMLDYVLVFYRKQGAKGALPKYADEMFRLIKIASNAGPDVLSKAVGAFWNTRRAAFSSPQQYIAEWIKQIDRLRSHDHPMDPHIATEIMLTELEKEMPAAVAKIRNKLQWTGSNVEAPSLSNICHDLLEQTGRKENTPLSKSTSHGSQLEKT</sequence>